<name>A0ABT4EFK7_PAEAL</name>
<comment type="caution">
    <text evidence="1">The sequence shown here is derived from an EMBL/GenBank/DDBJ whole genome shotgun (WGS) entry which is preliminary data.</text>
</comment>
<dbReference type="EMBL" id="JAMDLY010000019">
    <property type="protein sequence ID" value="MCY9532526.1"/>
    <property type="molecule type" value="Genomic_DNA"/>
</dbReference>
<keyword evidence="2" id="KW-1185">Reference proteome</keyword>
<organism evidence="1 2">
    <name type="scientific">Paenibacillus alvei</name>
    <name type="common">Bacillus alvei</name>
    <dbReference type="NCBI Taxonomy" id="44250"/>
    <lineage>
        <taxon>Bacteria</taxon>
        <taxon>Bacillati</taxon>
        <taxon>Bacillota</taxon>
        <taxon>Bacilli</taxon>
        <taxon>Bacillales</taxon>
        <taxon>Paenibacillaceae</taxon>
        <taxon>Paenibacillus</taxon>
    </lineage>
</organism>
<reference evidence="1 2" key="1">
    <citation type="submission" date="2022-05" db="EMBL/GenBank/DDBJ databases">
        <title>Genome Sequencing of Bee-Associated Microbes.</title>
        <authorList>
            <person name="Dunlap C."/>
        </authorList>
    </citation>
    <scope>NUCLEOTIDE SEQUENCE [LARGE SCALE GENOMIC DNA]</scope>
    <source>
        <strain evidence="1 2">NRRL NRS-750</strain>
    </source>
</reference>
<sequence>MAKPKTSGVERDFILEMEVGDYIPMRIYEYSNNPFEFTGGVSPWGGAGSNYLTLPEIDYSGAEINNARGIFYFIKADEGLLIADRVIKTIISYNELKEKKDNNYIQGKAMTINGVYGYMRCLTGGVSQINDKGMLENDTNKAILGAYPHDNEYDKYIVNSNLNGKIEACDDDVWHHFKYKTITQSTHYLDPAQCVARGGNNNGAGFELQDVSRRASTGNNRNGFRPVFDFRHLYEVN</sequence>
<accession>A0ABT4EFK7</accession>
<protein>
    <submittedName>
        <fullName evidence="1">Uncharacterized protein</fullName>
    </submittedName>
</protein>
<dbReference type="RefSeq" id="WP_028531734.1">
    <property type="nucleotide sequence ID" value="NZ_JAMDLY010000019.1"/>
</dbReference>
<proteinExistence type="predicted"/>
<dbReference type="Proteomes" id="UP001527090">
    <property type="component" value="Unassembled WGS sequence"/>
</dbReference>
<gene>
    <name evidence="1" type="ORF">M5X04_24795</name>
</gene>
<evidence type="ECO:0000313" key="2">
    <source>
        <dbReference type="Proteomes" id="UP001527090"/>
    </source>
</evidence>
<evidence type="ECO:0000313" key="1">
    <source>
        <dbReference type="EMBL" id="MCY9532526.1"/>
    </source>
</evidence>